<dbReference type="EMBL" id="CP004387">
    <property type="protein sequence ID" value="AJD47048.1"/>
    <property type="molecule type" value="Genomic_DNA"/>
</dbReference>
<dbReference type="HOGENOM" id="CLU_2646454_0_0_6"/>
<dbReference type="KEGG" id="apac:S7S_03130"/>
<evidence type="ECO:0000313" key="3">
    <source>
        <dbReference type="Proteomes" id="UP000006764"/>
    </source>
</evidence>
<evidence type="ECO:0000313" key="2">
    <source>
        <dbReference type="EMBL" id="AJD47048.1"/>
    </source>
</evidence>
<gene>
    <name evidence="2" type="ORF">S7S_03130</name>
</gene>
<dbReference type="OrthoDB" id="6078616at2"/>
<accession>A0A0B4XKK0</accession>
<dbReference type="Proteomes" id="UP000006764">
    <property type="component" value="Chromosome"/>
</dbReference>
<feature type="region of interest" description="Disordered" evidence="1">
    <location>
        <begin position="52"/>
        <end position="76"/>
    </location>
</feature>
<sequence length="76" mass="8044">MGKVISIEEKAPEQALEQLQRLTGLDFSQYPESLLSAPVSNGDADSIRLQAMHPAPDCPAPASAQTASADPLLRKA</sequence>
<dbReference type="AlphaFoldDB" id="A0A0B4XKK0"/>
<keyword evidence="3" id="KW-1185">Reference proteome</keyword>
<organism evidence="2 3">
    <name type="scientific">Isoalcanivorax pacificus W11-5</name>
    <dbReference type="NCBI Taxonomy" id="391936"/>
    <lineage>
        <taxon>Bacteria</taxon>
        <taxon>Pseudomonadati</taxon>
        <taxon>Pseudomonadota</taxon>
        <taxon>Gammaproteobacteria</taxon>
        <taxon>Oceanospirillales</taxon>
        <taxon>Alcanivoracaceae</taxon>
        <taxon>Isoalcanivorax</taxon>
    </lineage>
</organism>
<reference evidence="2 3" key="1">
    <citation type="journal article" date="2012" name="J. Bacteriol.">
        <title>Genome sequence of an alkane-degrading bacterium, Alcanivorax pacificus type strain W11-5, isolated from deep sea sediment.</title>
        <authorList>
            <person name="Lai Q."/>
            <person name="Shao Z."/>
        </authorList>
    </citation>
    <scope>NUCLEOTIDE SEQUENCE [LARGE SCALE GENOMIC DNA]</scope>
    <source>
        <strain evidence="2 3">W11-5</strain>
    </source>
</reference>
<protein>
    <submittedName>
        <fullName evidence="2">Uncharacterized protein</fullName>
    </submittedName>
</protein>
<dbReference type="RefSeq" id="WP_008740366.1">
    <property type="nucleotide sequence ID" value="NZ_CP004387.1"/>
</dbReference>
<name>A0A0B4XKK0_9GAMM</name>
<proteinExistence type="predicted"/>
<evidence type="ECO:0000256" key="1">
    <source>
        <dbReference type="SAM" id="MobiDB-lite"/>
    </source>
</evidence>